<comment type="catalytic activity">
    <reaction evidence="6">
        <text>L-threonyl-[protein] + ATP = 3-O-(5'-adenylyl)-L-threonyl-[protein] + diphosphate</text>
        <dbReference type="Rhea" id="RHEA:54292"/>
        <dbReference type="Rhea" id="RHEA-COMP:11060"/>
        <dbReference type="Rhea" id="RHEA-COMP:13847"/>
        <dbReference type="ChEBI" id="CHEBI:30013"/>
        <dbReference type="ChEBI" id="CHEBI:30616"/>
        <dbReference type="ChEBI" id="CHEBI:33019"/>
        <dbReference type="ChEBI" id="CHEBI:138113"/>
        <dbReference type="EC" id="2.7.7.108"/>
    </reaction>
</comment>
<dbReference type="PANTHER" id="PTHR39560:SF1">
    <property type="entry name" value="PROTEIN ADENYLYLTRANSFERASE FIC-RELATED"/>
    <property type="match status" value="1"/>
</dbReference>
<feature type="domain" description="Fido" evidence="9">
    <location>
        <begin position="99"/>
        <end position="254"/>
    </location>
</feature>
<protein>
    <recommendedName>
        <fullName evidence="5">protein adenylyltransferase</fullName>
        <ecNumber evidence="5">2.7.7.108</ecNumber>
    </recommendedName>
</protein>
<keyword evidence="8" id="KW-0175">Coiled coil</keyword>
<organism evidence="10 11">
    <name type="scientific">Sporofaciens musculi</name>
    <dbReference type="NCBI Taxonomy" id="2681861"/>
    <lineage>
        <taxon>Bacteria</taxon>
        <taxon>Bacillati</taxon>
        <taxon>Bacillota</taxon>
        <taxon>Clostridia</taxon>
        <taxon>Lachnospirales</taxon>
        <taxon>Lachnospiraceae</taxon>
        <taxon>Sporofaciens</taxon>
    </lineage>
</organism>
<sequence length="274" mass="32295">MYNEEIPYKEKTSESTRQMRQEYWEVAKGLQKVDGLLTSQFLEAVAKEHIEGRYTSDEALEHVRRYYNEASKDYDRGEREADEVSARMVRLLEKMTFKFSPVMLKSIHRELFFGVLPDEYVGEWRTCNLTKEEAVLGGRSVQYGDWNSIQDYLQYDFGEERGYRYQYPFRDTDIQRFAQFISGIWQTHPFREGNTRTTAIFIQLYAGSMGLKITNEPFRENAMFFRNALVRSNFSDIPKGIYPDFSYLEAFFDNVFCNAGHDLSQMDLVCHALL</sequence>
<dbReference type="Gene3D" id="1.10.3290.10">
    <property type="entry name" value="Fido-like domain"/>
    <property type="match status" value="1"/>
</dbReference>
<dbReference type="Proteomes" id="UP000460412">
    <property type="component" value="Unassembled WGS sequence"/>
</dbReference>
<dbReference type="SUPFAM" id="SSF140931">
    <property type="entry name" value="Fic-like"/>
    <property type="match status" value="1"/>
</dbReference>
<dbReference type="PROSITE" id="PS51459">
    <property type="entry name" value="FIDO"/>
    <property type="match status" value="1"/>
</dbReference>
<feature type="coiled-coil region" evidence="8">
    <location>
        <begin position="67"/>
        <end position="94"/>
    </location>
</feature>
<dbReference type="PANTHER" id="PTHR39560">
    <property type="entry name" value="PROTEIN ADENYLYLTRANSFERASE FIC-RELATED"/>
    <property type="match status" value="1"/>
</dbReference>
<dbReference type="RefSeq" id="WP_159753470.1">
    <property type="nucleotide sequence ID" value="NZ_WUQX01000001.1"/>
</dbReference>
<evidence type="ECO:0000313" key="11">
    <source>
        <dbReference type="Proteomes" id="UP000460412"/>
    </source>
</evidence>
<dbReference type="GO" id="GO:0005524">
    <property type="term" value="F:ATP binding"/>
    <property type="evidence" value="ECO:0007669"/>
    <property type="project" value="UniProtKB-KW"/>
</dbReference>
<dbReference type="InterPro" id="IPR033788">
    <property type="entry name" value="VbhA-like"/>
</dbReference>
<dbReference type="InterPro" id="IPR036597">
    <property type="entry name" value="Fido-like_dom_sf"/>
</dbReference>
<dbReference type="CDD" id="cd11586">
    <property type="entry name" value="VbhA_like"/>
    <property type="match status" value="1"/>
</dbReference>
<keyword evidence="4" id="KW-0067">ATP-binding</keyword>
<evidence type="ECO:0000313" key="10">
    <source>
        <dbReference type="EMBL" id="MXP77817.1"/>
    </source>
</evidence>
<dbReference type="GO" id="GO:0070733">
    <property type="term" value="F:AMPylase activity"/>
    <property type="evidence" value="ECO:0007669"/>
    <property type="project" value="UniProtKB-EC"/>
</dbReference>
<comment type="caution">
    <text evidence="10">The sequence shown here is derived from an EMBL/GenBank/DDBJ whole genome shotgun (WGS) entry which is preliminary data.</text>
</comment>
<evidence type="ECO:0000256" key="3">
    <source>
        <dbReference type="ARBA" id="ARBA00022741"/>
    </source>
</evidence>
<evidence type="ECO:0000256" key="6">
    <source>
        <dbReference type="ARBA" id="ARBA00047939"/>
    </source>
</evidence>
<dbReference type="EMBL" id="WUQX01000001">
    <property type="protein sequence ID" value="MXP77817.1"/>
    <property type="molecule type" value="Genomic_DNA"/>
</dbReference>
<dbReference type="Pfam" id="PF02661">
    <property type="entry name" value="Fic"/>
    <property type="match status" value="1"/>
</dbReference>
<evidence type="ECO:0000256" key="4">
    <source>
        <dbReference type="ARBA" id="ARBA00022840"/>
    </source>
</evidence>
<keyword evidence="11" id="KW-1185">Reference proteome</keyword>
<keyword evidence="1" id="KW-0808">Transferase</keyword>
<dbReference type="AlphaFoldDB" id="A0A7X3SKS9"/>
<accession>A0A7X3SKS9</accession>
<keyword evidence="2" id="KW-0548">Nucleotidyltransferase</keyword>
<evidence type="ECO:0000256" key="1">
    <source>
        <dbReference type="ARBA" id="ARBA00022679"/>
    </source>
</evidence>
<evidence type="ECO:0000259" key="9">
    <source>
        <dbReference type="PROSITE" id="PS51459"/>
    </source>
</evidence>
<dbReference type="InterPro" id="IPR003812">
    <property type="entry name" value="Fido"/>
</dbReference>
<evidence type="ECO:0000256" key="5">
    <source>
        <dbReference type="ARBA" id="ARBA00034531"/>
    </source>
</evidence>
<gene>
    <name evidence="10" type="ORF">GN277_21425</name>
</gene>
<reference evidence="10 11" key="1">
    <citation type="submission" date="2019-12" db="EMBL/GenBank/DDBJ databases">
        <title>Sporaefaciens musculi gen. nov., sp. nov., a novel bacterium isolated from the caecum of an obese mouse.</title>
        <authorList>
            <person name="Rasmussen T.S."/>
            <person name="Streidl T."/>
            <person name="Hitch T.C.A."/>
            <person name="Wortmann E."/>
            <person name="Deptula P."/>
            <person name="Hansen M."/>
            <person name="Nielsen D.S."/>
            <person name="Clavel T."/>
            <person name="Vogensen F.K."/>
        </authorList>
    </citation>
    <scope>NUCLEOTIDE SEQUENCE [LARGE SCALE GENOMIC DNA]</scope>
    <source>
        <strain evidence="10 11">WCA-9-b2</strain>
    </source>
</reference>
<comment type="catalytic activity">
    <reaction evidence="7">
        <text>L-tyrosyl-[protein] + ATP = O-(5'-adenylyl)-L-tyrosyl-[protein] + diphosphate</text>
        <dbReference type="Rhea" id="RHEA:54288"/>
        <dbReference type="Rhea" id="RHEA-COMP:10136"/>
        <dbReference type="Rhea" id="RHEA-COMP:13846"/>
        <dbReference type="ChEBI" id="CHEBI:30616"/>
        <dbReference type="ChEBI" id="CHEBI:33019"/>
        <dbReference type="ChEBI" id="CHEBI:46858"/>
        <dbReference type="ChEBI" id="CHEBI:83624"/>
        <dbReference type="EC" id="2.7.7.108"/>
    </reaction>
</comment>
<keyword evidence="3" id="KW-0547">Nucleotide-binding</keyword>
<evidence type="ECO:0000256" key="8">
    <source>
        <dbReference type="SAM" id="Coils"/>
    </source>
</evidence>
<name>A0A7X3SKS9_9FIRM</name>
<evidence type="ECO:0000256" key="2">
    <source>
        <dbReference type="ARBA" id="ARBA00022695"/>
    </source>
</evidence>
<dbReference type="GO" id="GO:0051302">
    <property type="term" value="P:regulation of cell division"/>
    <property type="evidence" value="ECO:0007669"/>
    <property type="project" value="TreeGrafter"/>
</dbReference>
<dbReference type="EC" id="2.7.7.108" evidence="5"/>
<evidence type="ECO:0000256" key="7">
    <source>
        <dbReference type="ARBA" id="ARBA00048696"/>
    </source>
</evidence>
<proteinExistence type="predicted"/>